<feature type="transmembrane region" description="Helical" evidence="2">
    <location>
        <begin position="181"/>
        <end position="206"/>
    </location>
</feature>
<protein>
    <submittedName>
        <fullName evidence="3">Uncharacterized protein</fullName>
    </submittedName>
</protein>
<feature type="transmembrane region" description="Helical" evidence="2">
    <location>
        <begin position="133"/>
        <end position="161"/>
    </location>
</feature>
<evidence type="ECO:0000313" key="4">
    <source>
        <dbReference type="Proteomes" id="UP001056384"/>
    </source>
</evidence>
<proteinExistence type="predicted"/>
<evidence type="ECO:0000313" key="3">
    <source>
        <dbReference type="EMBL" id="USW48663.1"/>
    </source>
</evidence>
<dbReference type="AlphaFoldDB" id="A0A9Q9EGV6"/>
<gene>
    <name evidence="3" type="ORF">Slin15195_G019820</name>
</gene>
<keyword evidence="4" id="KW-1185">Reference proteome</keyword>
<accession>A0A9Q9EGV6</accession>
<organism evidence="3 4">
    <name type="scientific">Septoria linicola</name>
    <dbReference type="NCBI Taxonomy" id="215465"/>
    <lineage>
        <taxon>Eukaryota</taxon>
        <taxon>Fungi</taxon>
        <taxon>Dikarya</taxon>
        <taxon>Ascomycota</taxon>
        <taxon>Pezizomycotina</taxon>
        <taxon>Dothideomycetes</taxon>
        <taxon>Dothideomycetidae</taxon>
        <taxon>Mycosphaerellales</taxon>
        <taxon>Mycosphaerellaceae</taxon>
        <taxon>Septoria</taxon>
    </lineage>
</organism>
<name>A0A9Q9EGV6_9PEZI</name>
<reference evidence="3" key="1">
    <citation type="submission" date="2022-06" db="EMBL/GenBank/DDBJ databases">
        <title>Complete genome sequences of two strains of the flax pathogen Septoria linicola.</title>
        <authorList>
            <person name="Lapalu N."/>
            <person name="Simon A."/>
            <person name="Demenou B."/>
            <person name="Paumier D."/>
            <person name="Guillot M.-P."/>
            <person name="Gout L."/>
            <person name="Valade R."/>
        </authorList>
    </citation>
    <scope>NUCLEOTIDE SEQUENCE</scope>
    <source>
        <strain evidence="3">SE15195</strain>
    </source>
</reference>
<feature type="region of interest" description="Disordered" evidence="1">
    <location>
        <begin position="52"/>
        <end position="123"/>
    </location>
</feature>
<feature type="compositionally biased region" description="Low complexity" evidence="1">
    <location>
        <begin position="101"/>
        <end position="113"/>
    </location>
</feature>
<dbReference type="Proteomes" id="UP001056384">
    <property type="component" value="Chromosome 1"/>
</dbReference>
<feature type="compositionally biased region" description="Polar residues" evidence="1">
    <location>
        <begin position="52"/>
        <end position="67"/>
    </location>
</feature>
<evidence type="ECO:0000256" key="1">
    <source>
        <dbReference type="SAM" id="MobiDB-lite"/>
    </source>
</evidence>
<keyword evidence="2" id="KW-0812">Transmembrane</keyword>
<keyword evidence="2" id="KW-0472">Membrane</keyword>
<keyword evidence="2" id="KW-1133">Transmembrane helix</keyword>
<evidence type="ECO:0000256" key="2">
    <source>
        <dbReference type="SAM" id="Phobius"/>
    </source>
</evidence>
<dbReference type="EMBL" id="CP099418">
    <property type="protein sequence ID" value="USW48663.1"/>
    <property type="molecule type" value="Genomic_DNA"/>
</dbReference>
<sequence>MASNMRLLLRLPPAIRQQVLSAQPLQISCTTSRYGLVNGISSRPFSIAAQLSKQGGKNKTMYRNAQPQAPKPQAKDLPKPQTAPPPAPHSSTSNAPPPSSLPARMAPAHAVAPAPRPSTSDWMSTRFSKQDRVLLYVAPSHRAFIISSYAVGCFLLIGAYTYAQMFIKEPPEDSPLPKVPWFIKAVGGLSTVFVVVFGTVILIAPLKVIKSITAVRTQQNLAMNPRSSLSVPWKLQIEVESVLPFVKSGATIEANPGAVTLDRNLPTASQDIQFTSWNIRGAETFTQRYANGSLNLKEGSALSRFNQSLINTWPGIKREVKRMFLRDQMAYVRIDGNGNFKLDMQECHMLDGGRVFDKMVGVDADAKAGSAWRGFLVRVLGDRNASQKKRS</sequence>